<dbReference type="Gene3D" id="3.10.180.10">
    <property type="entry name" value="2,3-Dihydroxybiphenyl 1,2-Dioxygenase, domain 1"/>
    <property type="match status" value="1"/>
</dbReference>
<evidence type="ECO:0000313" key="2">
    <source>
        <dbReference type="EMBL" id="OAL74073.1"/>
    </source>
</evidence>
<feature type="domain" description="VOC" evidence="1">
    <location>
        <begin position="62"/>
        <end position="197"/>
    </location>
</feature>
<organism evidence="2 3">
    <name type="scientific">Trichophyton violaceum</name>
    <dbReference type="NCBI Taxonomy" id="34388"/>
    <lineage>
        <taxon>Eukaryota</taxon>
        <taxon>Fungi</taxon>
        <taxon>Dikarya</taxon>
        <taxon>Ascomycota</taxon>
        <taxon>Pezizomycotina</taxon>
        <taxon>Eurotiomycetes</taxon>
        <taxon>Eurotiomycetidae</taxon>
        <taxon>Onygenales</taxon>
        <taxon>Arthrodermataceae</taxon>
        <taxon>Trichophyton</taxon>
    </lineage>
</organism>
<sequence>MNATATTPALNSTSSELTGYVLDTVNTTATALMGAAFEEAKRRVMPNASLSANEPEWTDTMGFSHVGLTVPDDKFEETVSFYLAALAPLGFKEHLRPHPKVVGMGVYYPEFWISSNAVPSSSAGVDVPAGNKNVVFGSTHVAFSTGNRELVHAFYDAALKHGGKSNGGPGVRPQYTRFYYAAFVFDPAGNNIETVCLWPAWCHWKYWFGMGVFGRQKTE</sequence>
<keyword evidence="3" id="KW-1185">Reference proteome</keyword>
<dbReference type="Proteomes" id="UP000243519">
    <property type="component" value="Unassembled WGS sequence"/>
</dbReference>
<dbReference type="SUPFAM" id="SSF54593">
    <property type="entry name" value="Glyoxalase/Bleomycin resistance protein/Dihydroxybiphenyl dioxygenase"/>
    <property type="match status" value="1"/>
</dbReference>
<dbReference type="PANTHER" id="PTHR35006:SF2">
    <property type="entry name" value="GLYOXALASE FAMILY PROTEIN (AFU_ORTHOLOGUE AFUA_5G14830)"/>
    <property type="match status" value="1"/>
</dbReference>
<dbReference type="CDD" id="cd07262">
    <property type="entry name" value="VOC_like"/>
    <property type="match status" value="1"/>
</dbReference>
<dbReference type="EMBL" id="LHPN01000002">
    <property type="protein sequence ID" value="OAL74073.1"/>
    <property type="molecule type" value="Genomic_DNA"/>
</dbReference>
<dbReference type="OrthoDB" id="10249419at2759"/>
<dbReference type="Pfam" id="PF00903">
    <property type="entry name" value="Glyoxalase"/>
    <property type="match status" value="1"/>
</dbReference>
<accession>A0A178FR02</accession>
<evidence type="ECO:0000313" key="3">
    <source>
        <dbReference type="Proteomes" id="UP000243519"/>
    </source>
</evidence>
<dbReference type="InterPro" id="IPR004360">
    <property type="entry name" value="Glyas_Fos-R_dOase_dom"/>
</dbReference>
<protein>
    <recommendedName>
        <fullName evidence="1">VOC domain-containing protein</fullName>
    </recommendedName>
</protein>
<comment type="caution">
    <text evidence="2">The sequence shown here is derived from an EMBL/GenBank/DDBJ whole genome shotgun (WGS) entry which is preliminary data.</text>
</comment>
<dbReference type="PROSITE" id="PS51819">
    <property type="entry name" value="VOC"/>
    <property type="match status" value="1"/>
</dbReference>
<dbReference type="AlphaFoldDB" id="A0A178FR02"/>
<name>A0A178FR02_TRIVO</name>
<dbReference type="PANTHER" id="PTHR35006">
    <property type="entry name" value="GLYOXALASE FAMILY PROTEIN (AFU_ORTHOLOGUE AFUA_5G14830)"/>
    <property type="match status" value="1"/>
</dbReference>
<proteinExistence type="predicted"/>
<dbReference type="InterPro" id="IPR029068">
    <property type="entry name" value="Glyas_Bleomycin-R_OHBP_Dase"/>
</dbReference>
<reference evidence="2 3" key="1">
    <citation type="submission" date="2016-05" db="EMBL/GenBank/DDBJ databases">
        <title>Genome sequencing of Trichophyton violaceum CMCC(F)T3l isolated from hair.</title>
        <authorList>
            <person name="Zhan P."/>
            <person name="Tao Y."/>
            <person name="Liu W."/>
        </authorList>
    </citation>
    <scope>NUCLEOTIDE SEQUENCE [LARGE SCALE GENOMIC DNA]</scope>
    <source>
        <strain evidence="3">CMCC(F)T3l</strain>
    </source>
</reference>
<dbReference type="InterPro" id="IPR037523">
    <property type="entry name" value="VOC_core"/>
</dbReference>
<evidence type="ECO:0000259" key="1">
    <source>
        <dbReference type="PROSITE" id="PS51819"/>
    </source>
</evidence>
<gene>
    <name evidence="2" type="ORF">A7D00_2103</name>
</gene>